<proteinExistence type="predicted"/>
<protein>
    <submittedName>
        <fullName evidence="1">Uncharacterized protein</fullName>
    </submittedName>
</protein>
<dbReference type="AlphaFoldDB" id="A0AAD6Q2P8"/>
<dbReference type="Proteomes" id="UP001164929">
    <property type="component" value="Chromosome 12"/>
</dbReference>
<sequence length="97" mass="10739">MITLCTPLHKTWPHEATPQLLKEDLLRQNCLEEVDRGKVQVINIVEMGERSVHAGNKSDSMSTDGVSVDVLVTGSMVVLVLAYHCSTRGENCPNYTK</sequence>
<gene>
    <name evidence="1" type="ORF">NC653_028851</name>
</gene>
<reference evidence="1" key="1">
    <citation type="journal article" date="2023" name="Mol. Ecol. Resour.">
        <title>Chromosome-level genome assembly of a triploid poplar Populus alba 'Berolinensis'.</title>
        <authorList>
            <person name="Chen S."/>
            <person name="Yu Y."/>
            <person name="Wang X."/>
            <person name="Wang S."/>
            <person name="Zhang T."/>
            <person name="Zhou Y."/>
            <person name="He R."/>
            <person name="Meng N."/>
            <person name="Wang Y."/>
            <person name="Liu W."/>
            <person name="Liu Z."/>
            <person name="Liu J."/>
            <person name="Guo Q."/>
            <person name="Huang H."/>
            <person name="Sederoff R.R."/>
            <person name="Wang G."/>
            <person name="Qu G."/>
            <person name="Chen S."/>
        </authorList>
    </citation>
    <scope>NUCLEOTIDE SEQUENCE</scope>
    <source>
        <strain evidence="1">SC-2020</strain>
    </source>
</reference>
<keyword evidence="2" id="KW-1185">Reference proteome</keyword>
<evidence type="ECO:0000313" key="1">
    <source>
        <dbReference type="EMBL" id="KAJ6976807.1"/>
    </source>
</evidence>
<dbReference type="EMBL" id="JAQIZT010000012">
    <property type="protein sequence ID" value="KAJ6976807.1"/>
    <property type="molecule type" value="Genomic_DNA"/>
</dbReference>
<name>A0AAD6Q2P8_9ROSI</name>
<organism evidence="1 2">
    <name type="scientific">Populus alba x Populus x berolinensis</name>
    <dbReference type="NCBI Taxonomy" id="444605"/>
    <lineage>
        <taxon>Eukaryota</taxon>
        <taxon>Viridiplantae</taxon>
        <taxon>Streptophyta</taxon>
        <taxon>Embryophyta</taxon>
        <taxon>Tracheophyta</taxon>
        <taxon>Spermatophyta</taxon>
        <taxon>Magnoliopsida</taxon>
        <taxon>eudicotyledons</taxon>
        <taxon>Gunneridae</taxon>
        <taxon>Pentapetalae</taxon>
        <taxon>rosids</taxon>
        <taxon>fabids</taxon>
        <taxon>Malpighiales</taxon>
        <taxon>Salicaceae</taxon>
        <taxon>Saliceae</taxon>
        <taxon>Populus</taxon>
    </lineage>
</organism>
<accession>A0AAD6Q2P8</accession>
<evidence type="ECO:0000313" key="2">
    <source>
        <dbReference type="Proteomes" id="UP001164929"/>
    </source>
</evidence>
<comment type="caution">
    <text evidence="1">The sequence shown here is derived from an EMBL/GenBank/DDBJ whole genome shotgun (WGS) entry which is preliminary data.</text>
</comment>